<feature type="domain" description="Peptidase M48" evidence="13">
    <location>
        <begin position="64"/>
        <end position="280"/>
    </location>
</feature>
<evidence type="ECO:0000256" key="4">
    <source>
        <dbReference type="ARBA" id="ARBA00022670"/>
    </source>
</evidence>
<accession>A0ABU0B3N9</accession>
<keyword evidence="8 12" id="KW-0862">Zinc</keyword>
<feature type="binding site" evidence="12">
    <location>
        <position position="207"/>
    </location>
    <ligand>
        <name>Zn(2+)</name>
        <dbReference type="ChEBI" id="CHEBI:29105"/>
        <note>catalytic</note>
    </ligand>
</feature>
<dbReference type="Pfam" id="PF01435">
    <property type="entry name" value="Peptidase_M48"/>
    <property type="match status" value="1"/>
</dbReference>
<feature type="transmembrane region" description="Helical" evidence="12">
    <location>
        <begin position="31"/>
        <end position="48"/>
    </location>
</feature>
<dbReference type="Proteomes" id="UP001225644">
    <property type="component" value="Unassembled WGS sequence"/>
</dbReference>
<proteinExistence type="inferred from homology"/>
<comment type="caution">
    <text evidence="14">The sequence shown here is derived from an EMBL/GenBank/DDBJ whole genome shotgun (WGS) entry which is preliminary data.</text>
</comment>
<comment type="subcellular location">
    <subcellularLocation>
        <location evidence="1 12">Cell membrane</location>
        <topology evidence="1 12">Multi-pass membrane protein</topology>
    </subcellularLocation>
</comment>
<evidence type="ECO:0000256" key="1">
    <source>
        <dbReference type="ARBA" id="ARBA00004651"/>
    </source>
</evidence>
<evidence type="ECO:0000313" key="14">
    <source>
        <dbReference type="EMBL" id="MDQ0287337.1"/>
    </source>
</evidence>
<dbReference type="PANTHER" id="PTHR43221:SF1">
    <property type="entry name" value="PROTEASE HTPX"/>
    <property type="match status" value="1"/>
</dbReference>
<dbReference type="Gene3D" id="3.30.2010.10">
    <property type="entry name" value="Metalloproteases ('zincins'), catalytic domain"/>
    <property type="match status" value="1"/>
</dbReference>
<evidence type="ECO:0000256" key="7">
    <source>
        <dbReference type="ARBA" id="ARBA00022801"/>
    </source>
</evidence>
<evidence type="ECO:0000256" key="5">
    <source>
        <dbReference type="ARBA" id="ARBA00022692"/>
    </source>
</evidence>
<feature type="active site" evidence="12">
    <location>
        <position position="131"/>
    </location>
</feature>
<name>A0ABU0B3N9_9FIRM</name>
<keyword evidence="11 12" id="KW-0472">Membrane</keyword>
<organism evidence="14 15">
    <name type="scientific">Desulfofundulus luciae</name>
    <dbReference type="NCBI Taxonomy" id="74702"/>
    <lineage>
        <taxon>Bacteria</taxon>
        <taxon>Bacillati</taxon>
        <taxon>Bacillota</taxon>
        <taxon>Clostridia</taxon>
        <taxon>Eubacteriales</taxon>
        <taxon>Peptococcaceae</taxon>
        <taxon>Desulfofundulus</taxon>
    </lineage>
</organism>
<comment type="similarity">
    <text evidence="2 12">Belongs to the peptidase M48B family.</text>
</comment>
<dbReference type="EMBL" id="JAUSUX010000024">
    <property type="protein sequence ID" value="MDQ0287337.1"/>
    <property type="molecule type" value="Genomic_DNA"/>
</dbReference>
<dbReference type="RefSeq" id="WP_307403200.1">
    <property type="nucleotide sequence ID" value="NZ_JAUSUX010000024.1"/>
</dbReference>
<dbReference type="PANTHER" id="PTHR43221">
    <property type="entry name" value="PROTEASE HTPX"/>
    <property type="match status" value="1"/>
</dbReference>
<feature type="binding site" evidence="12">
    <location>
        <position position="130"/>
    </location>
    <ligand>
        <name>Zn(2+)</name>
        <dbReference type="ChEBI" id="CHEBI:29105"/>
        <note>catalytic</note>
    </ligand>
</feature>
<evidence type="ECO:0000256" key="10">
    <source>
        <dbReference type="ARBA" id="ARBA00023049"/>
    </source>
</evidence>
<comment type="cofactor">
    <cofactor evidence="12">
        <name>Zn(2+)</name>
        <dbReference type="ChEBI" id="CHEBI:29105"/>
    </cofactor>
    <text evidence="12">Binds 1 zinc ion per subunit.</text>
</comment>
<feature type="transmembrane region" description="Helical" evidence="12">
    <location>
        <begin position="180"/>
        <end position="202"/>
    </location>
</feature>
<keyword evidence="3 12" id="KW-1003">Cell membrane</keyword>
<gene>
    <name evidence="12" type="primary">htpX</name>
    <name evidence="14" type="ORF">J2Z49_002458</name>
</gene>
<keyword evidence="15" id="KW-1185">Reference proteome</keyword>
<evidence type="ECO:0000259" key="13">
    <source>
        <dbReference type="Pfam" id="PF01435"/>
    </source>
</evidence>
<dbReference type="GO" id="GO:0016787">
    <property type="term" value="F:hydrolase activity"/>
    <property type="evidence" value="ECO:0007669"/>
    <property type="project" value="UniProtKB-KW"/>
</dbReference>
<reference evidence="14 15" key="1">
    <citation type="submission" date="2023-07" db="EMBL/GenBank/DDBJ databases">
        <title>Genomic Encyclopedia of Type Strains, Phase IV (KMG-IV): sequencing the most valuable type-strain genomes for metagenomic binning, comparative biology and taxonomic classification.</title>
        <authorList>
            <person name="Goeker M."/>
        </authorList>
    </citation>
    <scope>NUCLEOTIDE SEQUENCE [LARGE SCALE GENOMIC DNA]</scope>
    <source>
        <strain evidence="14 15">DSM 12396</strain>
    </source>
</reference>
<evidence type="ECO:0000313" key="15">
    <source>
        <dbReference type="Proteomes" id="UP001225644"/>
    </source>
</evidence>
<evidence type="ECO:0000256" key="2">
    <source>
        <dbReference type="ARBA" id="ARBA00009779"/>
    </source>
</evidence>
<keyword evidence="4 12" id="KW-0645">Protease</keyword>
<feature type="transmembrane region" description="Helical" evidence="12">
    <location>
        <begin position="140"/>
        <end position="160"/>
    </location>
</feature>
<feature type="transmembrane region" description="Helical" evidence="12">
    <location>
        <begin position="7"/>
        <end position="25"/>
    </location>
</feature>
<evidence type="ECO:0000256" key="8">
    <source>
        <dbReference type="ARBA" id="ARBA00022833"/>
    </source>
</evidence>
<keyword evidence="7 12" id="KW-0378">Hydrolase</keyword>
<keyword evidence="6 12" id="KW-0479">Metal-binding</keyword>
<protein>
    <recommendedName>
        <fullName evidence="12">Protease HtpX homolog</fullName>
        <ecNumber evidence="12">3.4.24.-</ecNumber>
    </recommendedName>
</protein>
<evidence type="ECO:0000256" key="9">
    <source>
        <dbReference type="ARBA" id="ARBA00022989"/>
    </source>
</evidence>
<keyword evidence="9 12" id="KW-1133">Transmembrane helix</keyword>
<evidence type="ECO:0000256" key="6">
    <source>
        <dbReference type="ARBA" id="ARBA00022723"/>
    </source>
</evidence>
<dbReference type="CDD" id="cd07336">
    <property type="entry name" value="M48B_HtpX_like"/>
    <property type="match status" value="1"/>
</dbReference>
<sequence>MNNLKAWLLMGLLTVLLVLIGNAVAGSSGAFLFFLIALGMNFFGYYFSDKIAIAMTGSQPLAEHEAPELYAMIRNLAQRAGIPMPRVYRTPSPQPNAFATGRNPANAAVAVTDGLMQLLNRSEVEGVLAHEIAHIKNRDVLVGTIAAALAGAITMIANALQWGLIFGGSRDDEEGGNPLSLVGTLLMIILAPLAATLIQLAISRAREFEADATGARLAGSPHGLANALLKLERAAQHIPMQVNPATSHLFIVNPLTAESFARLFSTHPPIAERVRRLQQMQ</sequence>
<evidence type="ECO:0000256" key="12">
    <source>
        <dbReference type="HAMAP-Rule" id="MF_00188"/>
    </source>
</evidence>
<keyword evidence="14" id="KW-0346">Stress response</keyword>
<dbReference type="InterPro" id="IPR001915">
    <property type="entry name" value="Peptidase_M48"/>
</dbReference>
<keyword evidence="5 12" id="KW-0812">Transmembrane</keyword>
<dbReference type="InterPro" id="IPR022919">
    <property type="entry name" value="Pept_M48_protease_HtpX"/>
</dbReference>
<keyword evidence="10 12" id="KW-0482">Metalloprotease</keyword>
<dbReference type="HAMAP" id="MF_00188">
    <property type="entry name" value="Pept_M48_protease_HtpX"/>
    <property type="match status" value="1"/>
</dbReference>
<evidence type="ECO:0000256" key="11">
    <source>
        <dbReference type="ARBA" id="ARBA00023136"/>
    </source>
</evidence>
<dbReference type="EC" id="3.4.24.-" evidence="12"/>
<feature type="binding site" evidence="12">
    <location>
        <position position="134"/>
    </location>
    <ligand>
        <name>Zn(2+)</name>
        <dbReference type="ChEBI" id="CHEBI:29105"/>
        <note>catalytic</note>
    </ligand>
</feature>
<evidence type="ECO:0000256" key="3">
    <source>
        <dbReference type="ARBA" id="ARBA00022475"/>
    </source>
</evidence>
<dbReference type="InterPro" id="IPR050083">
    <property type="entry name" value="HtpX_protease"/>
</dbReference>